<keyword evidence="1" id="KW-0812">Transmembrane</keyword>
<reference evidence="2 3" key="1">
    <citation type="submission" date="2021-02" db="EMBL/GenBank/DDBJ databases">
        <title>Alicyclobacillus curvatus sp. nov. and Alicyclobacillus mengziensis sp. nov., two acidophilic bacteria isolated from acid mine drainage.</title>
        <authorList>
            <person name="Huang Y."/>
        </authorList>
    </citation>
    <scope>NUCLEOTIDE SEQUENCE [LARGE SCALE GENOMIC DNA]</scope>
    <source>
        <strain evidence="2 3">S30H14</strain>
    </source>
</reference>
<sequence>MNDHHEGLPNQVARAIRSRRQFIIGSVIVLLLAVVFASITVWALSIRQRTGSEFSNYVLTHHIGQAVVTNDNSGFQGVFCILHLNQPIPDTQLKAQAMGLFEKYSSLDGGNHLTLEYTDARGKTTIEADVVEVGASHVSLTLHLSSGIVETSVHQVGSKTS</sequence>
<keyword evidence="1" id="KW-0472">Membrane</keyword>
<gene>
    <name evidence="2" type="ORF">JZ786_18430</name>
</gene>
<feature type="transmembrane region" description="Helical" evidence="1">
    <location>
        <begin position="22"/>
        <end position="44"/>
    </location>
</feature>
<dbReference type="AlphaFoldDB" id="A0A9X7VWQ4"/>
<proteinExistence type="predicted"/>
<dbReference type="EMBL" id="CP071182">
    <property type="protein sequence ID" value="QSO46434.1"/>
    <property type="molecule type" value="Genomic_DNA"/>
</dbReference>
<keyword evidence="3" id="KW-1185">Reference proteome</keyword>
<protein>
    <submittedName>
        <fullName evidence="2">Uncharacterized protein</fullName>
    </submittedName>
</protein>
<evidence type="ECO:0000313" key="2">
    <source>
        <dbReference type="EMBL" id="QSO46434.1"/>
    </source>
</evidence>
<organism evidence="2 3">
    <name type="scientific">Alicyclobacillus mengziensis</name>
    <dbReference type="NCBI Taxonomy" id="2931921"/>
    <lineage>
        <taxon>Bacteria</taxon>
        <taxon>Bacillati</taxon>
        <taxon>Bacillota</taxon>
        <taxon>Bacilli</taxon>
        <taxon>Bacillales</taxon>
        <taxon>Alicyclobacillaceae</taxon>
        <taxon>Alicyclobacillus</taxon>
    </lineage>
</organism>
<evidence type="ECO:0000313" key="3">
    <source>
        <dbReference type="Proteomes" id="UP000663505"/>
    </source>
</evidence>
<name>A0A9X7VWQ4_9BACL</name>
<keyword evidence="1" id="KW-1133">Transmembrane helix</keyword>
<dbReference type="KEGG" id="afx:JZ786_18430"/>
<dbReference type="Proteomes" id="UP000663505">
    <property type="component" value="Chromosome"/>
</dbReference>
<evidence type="ECO:0000256" key="1">
    <source>
        <dbReference type="SAM" id="Phobius"/>
    </source>
</evidence>
<dbReference type="RefSeq" id="WP_206655803.1">
    <property type="nucleotide sequence ID" value="NZ_CP071182.1"/>
</dbReference>
<accession>A0A9X7VWQ4</accession>